<dbReference type="GO" id="GO:0000156">
    <property type="term" value="F:phosphorelay response regulator activity"/>
    <property type="evidence" value="ECO:0007669"/>
    <property type="project" value="TreeGrafter"/>
</dbReference>
<evidence type="ECO:0000256" key="6">
    <source>
        <dbReference type="PROSITE-ProRule" id="PRU00169"/>
    </source>
</evidence>
<dbReference type="Proteomes" id="UP000529795">
    <property type="component" value="Unassembled WGS sequence"/>
</dbReference>
<dbReference type="Gene3D" id="6.10.250.690">
    <property type="match status" value="1"/>
</dbReference>
<feature type="modified residue" description="4-aspartylphosphate" evidence="6">
    <location>
        <position position="52"/>
    </location>
</feature>
<dbReference type="CDD" id="cd00383">
    <property type="entry name" value="trans_reg_C"/>
    <property type="match status" value="1"/>
</dbReference>
<comment type="caution">
    <text evidence="10">The sequence shown here is derived from an EMBL/GenBank/DDBJ whole genome shotgun (WGS) entry which is preliminary data.</text>
</comment>
<dbReference type="EMBL" id="JACIEV010000006">
    <property type="protein sequence ID" value="MBB4154398.1"/>
    <property type="molecule type" value="Genomic_DNA"/>
</dbReference>
<dbReference type="PANTHER" id="PTHR48111:SF67">
    <property type="entry name" value="TRANSCRIPTIONAL REGULATORY PROTEIN TCTD"/>
    <property type="match status" value="1"/>
</dbReference>
<accession>A0A840FKC4</accession>
<gene>
    <name evidence="10" type="ORF">GGQ80_002311</name>
</gene>
<dbReference type="InterPro" id="IPR039420">
    <property type="entry name" value="WalR-like"/>
</dbReference>
<dbReference type="InterPro" id="IPR016032">
    <property type="entry name" value="Sig_transdc_resp-reg_C-effctor"/>
</dbReference>
<dbReference type="GO" id="GO:0000976">
    <property type="term" value="F:transcription cis-regulatory region binding"/>
    <property type="evidence" value="ECO:0007669"/>
    <property type="project" value="TreeGrafter"/>
</dbReference>
<feature type="domain" description="OmpR/PhoB-type" evidence="9">
    <location>
        <begin position="125"/>
        <end position="221"/>
    </location>
</feature>
<dbReference type="InterPro" id="IPR011006">
    <property type="entry name" value="CheY-like_superfamily"/>
</dbReference>
<evidence type="ECO:0000256" key="1">
    <source>
        <dbReference type="ARBA" id="ARBA00022553"/>
    </source>
</evidence>
<proteinExistence type="predicted"/>
<evidence type="ECO:0000259" key="8">
    <source>
        <dbReference type="PROSITE" id="PS50110"/>
    </source>
</evidence>
<organism evidence="10 11">
    <name type="scientific">Sphingomonas jinjuensis</name>
    <dbReference type="NCBI Taxonomy" id="535907"/>
    <lineage>
        <taxon>Bacteria</taxon>
        <taxon>Pseudomonadati</taxon>
        <taxon>Pseudomonadota</taxon>
        <taxon>Alphaproteobacteria</taxon>
        <taxon>Sphingomonadales</taxon>
        <taxon>Sphingomonadaceae</taxon>
        <taxon>Sphingomonas</taxon>
    </lineage>
</organism>
<dbReference type="Pfam" id="PF00072">
    <property type="entry name" value="Response_reg"/>
    <property type="match status" value="1"/>
</dbReference>
<dbReference type="PROSITE" id="PS50110">
    <property type="entry name" value="RESPONSE_REGULATORY"/>
    <property type="match status" value="1"/>
</dbReference>
<evidence type="ECO:0000256" key="4">
    <source>
        <dbReference type="ARBA" id="ARBA00023125"/>
    </source>
</evidence>
<dbReference type="Pfam" id="PF00486">
    <property type="entry name" value="Trans_reg_C"/>
    <property type="match status" value="1"/>
</dbReference>
<keyword evidence="5" id="KW-0804">Transcription</keyword>
<dbReference type="Gene3D" id="1.10.10.10">
    <property type="entry name" value="Winged helix-like DNA-binding domain superfamily/Winged helix DNA-binding domain"/>
    <property type="match status" value="1"/>
</dbReference>
<evidence type="ECO:0000256" key="2">
    <source>
        <dbReference type="ARBA" id="ARBA00023012"/>
    </source>
</evidence>
<dbReference type="InterPro" id="IPR001789">
    <property type="entry name" value="Sig_transdc_resp-reg_receiver"/>
</dbReference>
<name>A0A840FKC4_9SPHN</name>
<keyword evidence="1 6" id="KW-0597">Phosphoprotein</keyword>
<dbReference type="AlphaFoldDB" id="A0A840FKC4"/>
<dbReference type="GO" id="GO:0006355">
    <property type="term" value="P:regulation of DNA-templated transcription"/>
    <property type="evidence" value="ECO:0007669"/>
    <property type="project" value="InterPro"/>
</dbReference>
<evidence type="ECO:0000256" key="5">
    <source>
        <dbReference type="ARBA" id="ARBA00023163"/>
    </source>
</evidence>
<dbReference type="FunFam" id="3.40.50.2300:FF:000002">
    <property type="entry name" value="DNA-binding response regulator PhoP"/>
    <property type="match status" value="1"/>
</dbReference>
<evidence type="ECO:0000313" key="10">
    <source>
        <dbReference type="EMBL" id="MBB4154398.1"/>
    </source>
</evidence>
<dbReference type="InterPro" id="IPR036388">
    <property type="entry name" value="WH-like_DNA-bd_sf"/>
</dbReference>
<keyword evidence="11" id="KW-1185">Reference proteome</keyword>
<dbReference type="PROSITE" id="PS51755">
    <property type="entry name" value="OMPR_PHOB"/>
    <property type="match status" value="1"/>
</dbReference>
<keyword evidence="3" id="KW-0805">Transcription regulation</keyword>
<keyword evidence="2" id="KW-0902">Two-component regulatory system</keyword>
<dbReference type="Gene3D" id="3.40.50.2300">
    <property type="match status" value="1"/>
</dbReference>
<evidence type="ECO:0000256" key="3">
    <source>
        <dbReference type="ARBA" id="ARBA00023015"/>
    </source>
</evidence>
<feature type="DNA-binding region" description="OmpR/PhoB-type" evidence="7">
    <location>
        <begin position="125"/>
        <end position="221"/>
    </location>
</feature>
<dbReference type="SMART" id="SM00862">
    <property type="entry name" value="Trans_reg_C"/>
    <property type="match status" value="1"/>
</dbReference>
<evidence type="ECO:0000256" key="7">
    <source>
        <dbReference type="PROSITE-ProRule" id="PRU01091"/>
    </source>
</evidence>
<dbReference type="RefSeq" id="WP_183984888.1">
    <property type="nucleotide sequence ID" value="NZ_JACIEV010000006.1"/>
</dbReference>
<reference evidence="10 11" key="1">
    <citation type="submission" date="2020-08" db="EMBL/GenBank/DDBJ databases">
        <title>Genomic Encyclopedia of Type Strains, Phase IV (KMG-IV): sequencing the most valuable type-strain genomes for metagenomic binning, comparative biology and taxonomic classification.</title>
        <authorList>
            <person name="Goeker M."/>
        </authorList>
    </citation>
    <scope>NUCLEOTIDE SEQUENCE [LARGE SCALE GENOMIC DNA]</scope>
    <source>
        <strain evidence="10 11">YC6723</strain>
    </source>
</reference>
<sequence length="222" mass="23870">MARILLVEDDAALARGMAAMLRGKGHALDVVTDGEGALAAAADEPYALILLDLGLPDLDGIEVLRRIRRAGNRTPVLVLTARDAVGDRIAGLDNGADDYVLKPFDPDELEARVRALLRRSTGEATATTTIGALVLDPARGVATLAGRDLALRRREWAVLERLAARPGKIVSKERLASEIFGYDEPVAPNAVEVYVARLRRKLEPDGPAIRTMRGMGYLLDAS</sequence>
<dbReference type="GO" id="GO:0032993">
    <property type="term" value="C:protein-DNA complex"/>
    <property type="evidence" value="ECO:0007669"/>
    <property type="project" value="TreeGrafter"/>
</dbReference>
<protein>
    <submittedName>
        <fullName evidence="10">Two-component system response regulator TctD</fullName>
    </submittedName>
</protein>
<dbReference type="GO" id="GO:0005829">
    <property type="term" value="C:cytosol"/>
    <property type="evidence" value="ECO:0007669"/>
    <property type="project" value="TreeGrafter"/>
</dbReference>
<evidence type="ECO:0000259" key="9">
    <source>
        <dbReference type="PROSITE" id="PS51755"/>
    </source>
</evidence>
<dbReference type="PANTHER" id="PTHR48111">
    <property type="entry name" value="REGULATOR OF RPOS"/>
    <property type="match status" value="1"/>
</dbReference>
<dbReference type="InterPro" id="IPR001867">
    <property type="entry name" value="OmpR/PhoB-type_DNA-bd"/>
</dbReference>
<dbReference type="SUPFAM" id="SSF52172">
    <property type="entry name" value="CheY-like"/>
    <property type="match status" value="1"/>
</dbReference>
<evidence type="ECO:0000313" key="11">
    <source>
        <dbReference type="Proteomes" id="UP000529795"/>
    </source>
</evidence>
<dbReference type="SUPFAM" id="SSF46894">
    <property type="entry name" value="C-terminal effector domain of the bipartite response regulators"/>
    <property type="match status" value="1"/>
</dbReference>
<keyword evidence="4 7" id="KW-0238">DNA-binding</keyword>
<dbReference type="SMART" id="SM00448">
    <property type="entry name" value="REC"/>
    <property type="match status" value="1"/>
</dbReference>
<feature type="domain" description="Response regulatory" evidence="8">
    <location>
        <begin position="3"/>
        <end position="117"/>
    </location>
</feature>